<name>A0A7R8XDT2_9CRUS</name>
<protein>
    <recommendedName>
        <fullName evidence="11">Zinc transporter ZIP9</fullName>
    </recommendedName>
</protein>
<dbReference type="GO" id="GO:0046873">
    <property type="term" value="F:metal ion transmembrane transporter activity"/>
    <property type="evidence" value="ECO:0007669"/>
    <property type="project" value="InterPro"/>
</dbReference>
<keyword evidence="3 8" id="KW-0812">Transmembrane</keyword>
<dbReference type="Proteomes" id="UP000677054">
    <property type="component" value="Unassembled WGS sequence"/>
</dbReference>
<evidence type="ECO:0000256" key="3">
    <source>
        <dbReference type="ARBA" id="ARBA00022692"/>
    </source>
</evidence>
<dbReference type="GO" id="GO:0000139">
    <property type="term" value="C:Golgi membrane"/>
    <property type="evidence" value="ECO:0007669"/>
    <property type="project" value="UniProtKB-SubCell"/>
</dbReference>
<feature type="transmembrane region" description="Helical" evidence="8">
    <location>
        <begin position="131"/>
        <end position="151"/>
    </location>
</feature>
<dbReference type="PANTHER" id="PTHR16133">
    <property type="entry name" value="SOLUTE CARRIER FAMILY 39 ZINC TRANSPORTER , MEMBER 9-RELATED"/>
    <property type="match status" value="1"/>
</dbReference>
<evidence type="ECO:0000256" key="2">
    <source>
        <dbReference type="ARBA" id="ARBA00004394"/>
    </source>
</evidence>
<gene>
    <name evidence="9" type="ORF">DSTB1V02_LOCUS8528</name>
</gene>
<dbReference type="OrthoDB" id="19859at2759"/>
<dbReference type="PANTHER" id="PTHR16133:SF0">
    <property type="entry name" value="ZINC_IRON REGULATED TRANSPORTER-RELATED PROTEIN 102B, ISOFORM E"/>
    <property type="match status" value="1"/>
</dbReference>
<comment type="subcellular location">
    <subcellularLocation>
        <location evidence="1">Endomembrane system</location>
        <topology evidence="1">Multi-pass membrane protein</topology>
    </subcellularLocation>
    <subcellularLocation>
        <location evidence="2">Golgi apparatus membrane</location>
    </subcellularLocation>
</comment>
<evidence type="ECO:0008006" key="11">
    <source>
        <dbReference type="Google" id="ProtNLM"/>
    </source>
</evidence>
<organism evidence="9">
    <name type="scientific">Darwinula stevensoni</name>
    <dbReference type="NCBI Taxonomy" id="69355"/>
    <lineage>
        <taxon>Eukaryota</taxon>
        <taxon>Metazoa</taxon>
        <taxon>Ecdysozoa</taxon>
        <taxon>Arthropoda</taxon>
        <taxon>Crustacea</taxon>
        <taxon>Oligostraca</taxon>
        <taxon>Ostracoda</taxon>
        <taxon>Podocopa</taxon>
        <taxon>Podocopida</taxon>
        <taxon>Darwinulocopina</taxon>
        <taxon>Darwinuloidea</taxon>
        <taxon>Darwinulidae</taxon>
        <taxon>Darwinula</taxon>
    </lineage>
</organism>
<evidence type="ECO:0000256" key="8">
    <source>
        <dbReference type="SAM" id="Phobius"/>
    </source>
</evidence>
<feature type="transmembrane region" description="Helical" evidence="8">
    <location>
        <begin position="257"/>
        <end position="279"/>
    </location>
</feature>
<dbReference type="AlphaFoldDB" id="A0A7R8XDT2"/>
<dbReference type="EMBL" id="LR901482">
    <property type="protein sequence ID" value="CAD7248719.1"/>
    <property type="molecule type" value="Genomic_DNA"/>
</dbReference>
<dbReference type="GO" id="GO:0006829">
    <property type="term" value="P:zinc ion transport"/>
    <property type="evidence" value="ECO:0007669"/>
    <property type="project" value="InterPro"/>
</dbReference>
<reference evidence="9" key="1">
    <citation type="submission" date="2020-11" db="EMBL/GenBank/DDBJ databases">
        <authorList>
            <person name="Tran Van P."/>
        </authorList>
    </citation>
    <scope>NUCLEOTIDE SEQUENCE</scope>
</reference>
<feature type="transmembrane region" description="Helical" evidence="8">
    <location>
        <begin position="325"/>
        <end position="344"/>
    </location>
</feature>
<feature type="transmembrane region" description="Helical" evidence="8">
    <location>
        <begin position="291"/>
        <end position="310"/>
    </location>
</feature>
<keyword evidence="5" id="KW-0333">Golgi apparatus</keyword>
<feature type="transmembrane region" description="Helical" evidence="8">
    <location>
        <begin position="225"/>
        <end position="245"/>
    </location>
</feature>
<dbReference type="InterPro" id="IPR045891">
    <property type="entry name" value="ZIP9"/>
</dbReference>
<dbReference type="Pfam" id="PF02535">
    <property type="entry name" value="Zip"/>
    <property type="match status" value="2"/>
</dbReference>
<evidence type="ECO:0000256" key="6">
    <source>
        <dbReference type="ARBA" id="ARBA00023136"/>
    </source>
</evidence>
<feature type="transmembrane region" description="Helical" evidence="8">
    <location>
        <begin position="100"/>
        <end position="124"/>
    </location>
</feature>
<feature type="region of interest" description="Disordered" evidence="7">
    <location>
        <begin position="351"/>
        <end position="375"/>
    </location>
</feature>
<keyword evidence="6 8" id="KW-0472">Membrane</keyword>
<evidence type="ECO:0000313" key="9">
    <source>
        <dbReference type="EMBL" id="CAD7248719.1"/>
    </source>
</evidence>
<accession>A0A7R8XDT2</accession>
<evidence type="ECO:0000313" key="10">
    <source>
        <dbReference type="Proteomes" id="UP000677054"/>
    </source>
</evidence>
<keyword evidence="10" id="KW-1185">Reference proteome</keyword>
<keyword evidence="4 8" id="KW-1133">Transmembrane helix</keyword>
<dbReference type="EMBL" id="CAJPEV010001965">
    <property type="protein sequence ID" value="CAG0895095.1"/>
    <property type="molecule type" value="Genomic_DNA"/>
</dbReference>
<feature type="transmembrane region" description="Helical" evidence="8">
    <location>
        <begin position="185"/>
        <end position="204"/>
    </location>
</feature>
<sequence length="401" mass="43080">MSSVHAHSHPITVPYRTRTRKRQGCRVEDSKQRRWKAVFARPRLVCHAPSPPRLIMATTNGTSFNLTDFREGVAVEPVNSTFLNSTSSGAELGRTVMDDVWLLALLCLAMLLGCFVAGTIPLVFSMSEEKLQLVSVLGAGLLVGTALSVIIPEGVNSLCEVPHTSSLPSGAKNEPASHKGLEPHAIIGMALVFGFVFMLLVDQVSNYCRTRGKDSDAPISVTKSTAYTATLGLVVHAAADGIALGAAASTSHKDTEFIVFIAIMLHKAPAAFGLVTFLLHAGMERNKIRKHLFVFSLAAPLLAIITYFGVGQEKRESFMSLNGTGFAMLFSAGTFLYVSTIHVLPEVSHFEGHSTDSRSTLPTTESKSEAGGNHKGLRGKEVLTLIVGCLLPLLLSVNHHH</sequence>
<evidence type="ECO:0000256" key="4">
    <source>
        <dbReference type="ARBA" id="ARBA00022989"/>
    </source>
</evidence>
<evidence type="ECO:0000256" key="5">
    <source>
        <dbReference type="ARBA" id="ARBA00023034"/>
    </source>
</evidence>
<evidence type="ECO:0000256" key="1">
    <source>
        <dbReference type="ARBA" id="ARBA00004127"/>
    </source>
</evidence>
<evidence type="ECO:0000256" key="7">
    <source>
        <dbReference type="SAM" id="MobiDB-lite"/>
    </source>
</evidence>
<proteinExistence type="predicted"/>
<dbReference type="InterPro" id="IPR003689">
    <property type="entry name" value="ZIP"/>
</dbReference>